<dbReference type="PANTHER" id="PTHR11538:SF70">
    <property type="entry name" value="25S RRNA (URIDINE-N(3))-METHYLTRANSFERASE BMT5-LIKE DOMAIN-CONTAINING PROTEIN"/>
    <property type="match status" value="1"/>
</dbReference>
<dbReference type="PANTHER" id="PTHR11538">
    <property type="entry name" value="PHENYLALANYL-TRNA SYNTHETASE"/>
    <property type="match status" value="1"/>
</dbReference>
<feature type="compositionally biased region" description="Acidic residues" evidence="1">
    <location>
        <begin position="63"/>
        <end position="77"/>
    </location>
</feature>
<dbReference type="AlphaFoldDB" id="A0A328DJS8"/>
<organism evidence="3 4">
    <name type="scientific">Cuscuta australis</name>
    <dbReference type="NCBI Taxonomy" id="267555"/>
    <lineage>
        <taxon>Eukaryota</taxon>
        <taxon>Viridiplantae</taxon>
        <taxon>Streptophyta</taxon>
        <taxon>Embryophyta</taxon>
        <taxon>Tracheophyta</taxon>
        <taxon>Spermatophyta</taxon>
        <taxon>Magnoliopsida</taxon>
        <taxon>eudicotyledons</taxon>
        <taxon>Gunneridae</taxon>
        <taxon>Pentapetalae</taxon>
        <taxon>asterids</taxon>
        <taxon>lamiids</taxon>
        <taxon>Solanales</taxon>
        <taxon>Convolvulaceae</taxon>
        <taxon>Cuscuteae</taxon>
        <taxon>Cuscuta</taxon>
        <taxon>Cuscuta subgen. Grammica</taxon>
        <taxon>Cuscuta sect. Cleistogrammica</taxon>
    </lineage>
</organism>
<dbReference type="Proteomes" id="UP000249390">
    <property type="component" value="Unassembled WGS sequence"/>
</dbReference>
<dbReference type="Pfam" id="PF10354">
    <property type="entry name" value="BMT5-like"/>
    <property type="match status" value="1"/>
</dbReference>
<protein>
    <recommendedName>
        <fullName evidence="2">25S rRNA (uridine-N(3))-methyltransferase BMT5-like domain-containing protein</fullName>
    </recommendedName>
</protein>
<evidence type="ECO:0000313" key="4">
    <source>
        <dbReference type="Proteomes" id="UP000249390"/>
    </source>
</evidence>
<reference evidence="3 4" key="1">
    <citation type="submission" date="2018-06" db="EMBL/GenBank/DDBJ databases">
        <title>The Genome of Cuscuta australis (Dodder) Provides Insight into the Evolution of Plant Parasitism.</title>
        <authorList>
            <person name="Liu H."/>
        </authorList>
    </citation>
    <scope>NUCLEOTIDE SEQUENCE [LARGE SCALE GENOMIC DNA]</scope>
    <source>
        <strain evidence="4">cv. Yunnan</strain>
        <tissue evidence="3">Vines</tissue>
    </source>
</reference>
<dbReference type="InterPro" id="IPR019446">
    <property type="entry name" value="BMT5-like"/>
</dbReference>
<sequence>MGNFRSSLTSKEASSPGVECCLPFPLLSCCRRRRRLSVDNEENASALNNDYRSLLNDFNEAKAEEEEEEEEDEDEDVSGGNDQNQSLLNAAAAAFNEAKAKEEEGEENASGQNEEKSEEEEEEKVCVVELKVKWIKHYNSSHKILLVGEGDFSFSSSLATAFGTASNMIATSLDSQSFLKKNYGNAMWNLKNLRSMGCRIEHGFDATQFAHYQWLGGTQFDRIIYNFPFAGFFHGMGFSRDQTLSLVPWAKTNRRSRV</sequence>
<dbReference type="EMBL" id="NQVE01000125">
    <property type="protein sequence ID" value="RAL46025.1"/>
    <property type="molecule type" value="Genomic_DNA"/>
</dbReference>
<evidence type="ECO:0000313" key="3">
    <source>
        <dbReference type="EMBL" id="RAL46025.1"/>
    </source>
</evidence>
<feature type="region of interest" description="Disordered" evidence="1">
    <location>
        <begin position="97"/>
        <end position="122"/>
    </location>
</feature>
<evidence type="ECO:0000256" key="1">
    <source>
        <dbReference type="SAM" id="MobiDB-lite"/>
    </source>
</evidence>
<dbReference type="GO" id="GO:0070042">
    <property type="term" value="F:rRNA (uridine-N3-)-methyltransferase activity"/>
    <property type="evidence" value="ECO:0007669"/>
    <property type="project" value="InterPro"/>
</dbReference>
<gene>
    <name evidence="3" type="ORF">DM860_006179</name>
</gene>
<keyword evidence="4" id="KW-1185">Reference proteome</keyword>
<name>A0A328DJS8_9ASTE</name>
<proteinExistence type="predicted"/>
<dbReference type="GO" id="GO:0005737">
    <property type="term" value="C:cytoplasm"/>
    <property type="evidence" value="ECO:0007669"/>
    <property type="project" value="TreeGrafter"/>
</dbReference>
<dbReference type="GO" id="GO:0070475">
    <property type="term" value="P:rRNA base methylation"/>
    <property type="evidence" value="ECO:0007669"/>
    <property type="project" value="InterPro"/>
</dbReference>
<feature type="region of interest" description="Disordered" evidence="1">
    <location>
        <begin position="56"/>
        <end position="83"/>
    </location>
</feature>
<feature type="domain" description="25S rRNA (uridine-N(3))-methyltransferase BMT5-like" evidence="2">
    <location>
        <begin position="145"/>
        <end position="232"/>
    </location>
</feature>
<evidence type="ECO:0000259" key="2">
    <source>
        <dbReference type="Pfam" id="PF10354"/>
    </source>
</evidence>
<accession>A0A328DJS8</accession>
<comment type="caution">
    <text evidence="3">The sequence shown here is derived from an EMBL/GenBank/DDBJ whole genome shotgun (WGS) entry which is preliminary data.</text>
</comment>